<proteinExistence type="predicted"/>
<reference evidence="2 3" key="1">
    <citation type="journal article" date="2018" name="Nat. Ecol. Evol.">
        <title>Pezizomycetes genomes reveal the molecular basis of ectomycorrhizal truffle lifestyle.</title>
        <authorList>
            <person name="Murat C."/>
            <person name="Payen T."/>
            <person name="Noel B."/>
            <person name="Kuo A."/>
            <person name="Morin E."/>
            <person name="Chen J."/>
            <person name="Kohler A."/>
            <person name="Krizsan K."/>
            <person name="Balestrini R."/>
            <person name="Da Silva C."/>
            <person name="Montanini B."/>
            <person name="Hainaut M."/>
            <person name="Levati E."/>
            <person name="Barry K.W."/>
            <person name="Belfiori B."/>
            <person name="Cichocki N."/>
            <person name="Clum A."/>
            <person name="Dockter R.B."/>
            <person name="Fauchery L."/>
            <person name="Guy J."/>
            <person name="Iotti M."/>
            <person name="Le Tacon F."/>
            <person name="Lindquist E.A."/>
            <person name="Lipzen A."/>
            <person name="Malagnac F."/>
            <person name="Mello A."/>
            <person name="Molinier V."/>
            <person name="Miyauchi S."/>
            <person name="Poulain J."/>
            <person name="Riccioni C."/>
            <person name="Rubini A."/>
            <person name="Sitrit Y."/>
            <person name="Splivallo R."/>
            <person name="Traeger S."/>
            <person name="Wang M."/>
            <person name="Zifcakova L."/>
            <person name="Wipf D."/>
            <person name="Zambonelli A."/>
            <person name="Paolocci F."/>
            <person name="Nowrousian M."/>
            <person name="Ottonello S."/>
            <person name="Baldrian P."/>
            <person name="Spatafora J.W."/>
            <person name="Henrissat B."/>
            <person name="Nagy L.G."/>
            <person name="Aury J.M."/>
            <person name="Wincker P."/>
            <person name="Grigoriev I.V."/>
            <person name="Bonfante P."/>
            <person name="Martin F.M."/>
        </authorList>
    </citation>
    <scope>NUCLEOTIDE SEQUENCE [LARGE SCALE GENOMIC DNA]</scope>
    <source>
        <strain evidence="2 3">CCBAS932</strain>
    </source>
</reference>
<dbReference type="EMBL" id="ML119105">
    <property type="protein sequence ID" value="RPB17740.1"/>
    <property type="molecule type" value="Genomic_DNA"/>
</dbReference>
<evidence type="ECO:0000256" key="1">
    <source>
        <dbReference type="SAM" id="MobiDB-lite"/>
    </source>
</evidence>
<gene>
    <name evidence="2" type="ORF">P167DRAFT_9957</name>
</gene>
<feature type="region of interest" description="Disordered" evidence="1">
    <location>
        <begin position="56"/>
        <end position="92"/>
    </location>
</feature>
<protein>
    <submittedName>
        <fullName evidence="2">Uncharacterized protein</fullName>
    </submittedName>
</protein>
<dbReference type="InParanoid" id="A0A3N4L4C8"/>
<dbReference type="Proteomes" id="UP000277580">
    <property type="component" value="Unassembled WGS sequence"/>
</dbReference>
<accession>A0A3N4L4C8</accession>
<sequence>MTFNEFTYHGNLFMRPTMSRPMWLCFHSRALYASVLSQLSLPQPLRWSDIPFTISTMPQKEPKNQSNKNKKQKQKQKLERNNKNQETLTLPV</sequence>
<evidence type="ECO:0000313" key="3">
    <source>
        <dbReference type="Proteomes" id="UP000277580"/>
    </source>
</evidence>
<name>A0A3N4L4C8_9PEZI</name>
<evidence type="ECO:0000313" key="2">
    <source>
        <dbReference type="EMBL" id="RPB17740.1"/>
    </source>
</evidence>
<dbReference type="AlphaFoldDB" id="A0A3N4L4C8"/>
<keyword evidence="3" id="KW-1185">Reference proteome</keyword>
<organism evidence="2 3">
    <name type="scientific">Morchella conica CCBAS932</name>
    <dbReference type="NCBI Taxonomy" id="1392247"/>
    <lineage>
        <taxon>Eukaryota</taxon>
        <taxon>Fungi</taxon>
        <taxon>Dikarya</taxon>
        <taxon>Ascomycota</taxon>
        <taxon>Pezizomycotina</taxon>
        <taxon>Pezizomycetes</taxon>
        <taxon>Pezizales</taxon>
        <taxon>Morchellaceae</taxon>
        <taxon>Morchella</taxon>
    </lineage>
</organism>